<protein>
    <submittedName>
        <fullName evidence="1">Uncharacterized protein</fullName>
    </submittedName>
</protein>
<proteinExistence type="predicted"/>
<dbReference type="PATRIC" id="fig|294.194.peg.3249"/>
<evidence type="ECO:0000313" key="2">
    <source>
        <dbReference type="Proteomes" id="UP000061348"/>
    </source>
</evidence>
<dbReference type="EMBL" id="LCYA01000078">
    <property type="protein sequence ID" value="KWV87078.1"/>
    <property type="molecule type" value="Genomic_DNA"/>
</dbReference>
<comment type="caution">
    <text evidence="1">The sequence shown here is derived from an EMBL/GenBank/DDBJ whole genome shotgun (WGS) entry which is preliminary data.</text>
</comment>
<accession>A0A109LGE3</accession>
<gene>
    <name evidence="1" type="ORF">PFLmoz3_02924</name>
</gene>
<evidence type="ECO:0000313" key="1">
    <source>
        <dbReference type="EMBL" id="KWV87078.1"/>
    </source>
</evidence>
<dbReference type="AlphaFoldDB" id="A0A109LGE3"/>
<sequence length="54" mass="6150">MMMRSPCGSPSCWAVRSLSFSLIRSAPMDGPVISDKEWGKNTKGWDGERRFVDW</sequence>
<reference evidence="1 2" key="1">
    <citation type="submission" date="2015-05" db="EMBL/GenBank/DDBJ databases">
        <title>A genomic and transcriptomic approach to investigate the blue pigment phenotype in Pseudomonas fluorescens.</title>
        <authorList>
            <person name="Andreani N.A."/>
            <person name="Cardazzo B."/>
        </authorList>
    </citation>
    <scope>NUCLEOTIDE SEQUENCE [LARGE SCALE GENOMIC DNA]</scope>
    <source>
        <strain evidence="1 2">Ps_22</strain>
    </source>
</reference>
<dbReference type="Proteomes" id="UP000061348">
    <property type="component" value="Unassembled WGS sequence"/>
</dbReference>
<name>A0A109LGE3_PSEFL</name>
<organism evidence="1 2">
    <name type="scientific">Pseudomonas fluorescens</name>
    <dbReference type="NCBI Taxonomy" id="294"/>
    <lineage>
        <taxon>Bacteria</taxon>
        <taxon>Pseudomonadati</taxon>
        <taxon>Pseudomonadota</taxon>
        <taxon>Gammaproteobacteria</taxon>
        <taxon>Pseudomonadales</taxon>
        <taxon>Pseudomonadaceae</taxon>
        <taxon>Pseudomonas</taxon>
    </lineage>
</organism>